<dbReference type="EMBL" id="LJSK01000098">
    <property type="protein sequence ID" value="KPI87203.1"/>
    <property type="molecule type" value="Genomic_DNA"/>
</dbReference>
<feature type="region of interest" description="Disordered" evidence="1">
    <location>
        <begin position="144"/>
        <end position="172"/>
    </location>
</feature>
<feature type="chain" id="PRO_5005873654" evidence="2">
    <location>
        <begin position="21"/>
        <end position="238"/>
    </location>
</feature>
<keyword evidence="4" id="KW-1185">Reference proteome</keyword>
<feature type="region of interest" description="Disordered" evidence="1">
    <location>
        <begin position="36"/>
        <end position="63"/>
    </location>
</feature>
<dbReference type="OrthoDB" id="273052at2759"/>
<reference evidence="3 4" key="1">
    <citation type="journal article" date="2015" name="PLoS Pathog.">
        <title>Leptomonas seymouri: Adaptations to the Dixenous Life Cycle Analyzed by Genome Sequencing, Transcriptome Profiling and Co-infection with Leishmania donovani.</title>
        <authorList>
            <person name="Kraeva N."/>
            <person name="Butenko A."/>
            <person name="Hlavacova J."/>
            <person name="Kostygov A."/>
            <person name="Myskova J."/>
            <person name="Grybchuk D."/>
            <person name="Lestinova T."/>
            <person name="Votypka J."/>
            <person name="Volf P."/>
            <person name="Opperdoes F."/>
            <person name="Flegontov P."/>
            <person name="Lukes J."/>
            <person name="Yurchenko V."/>
        </authorList>
    </citation>
    <scope>NUCLEOTIDE SEQUENCE [LARGE SCALE GENOMIC DNA]</scope>
    <source>
        <strain evidence="3 4">ATCC 30220</strain>
    </source>
</reference>
<sequence>MYVSMLQRVLVRCALSGAAAMLPHTRSSACPYSTTKQCTPITTPPSPPSPPPQQPLASVPPTPAETQLTEFRRFCETVMCSPEVTSLPPTPLGHGGCERIFVNALLHKSPWQASCVELRERVVRKGPRVMSYDNIDFASLSRRPCTTTERSKQRSYSNVEDTHPKEAAPPGPGVDVVHYYETSTAAGLASYQRVAMQVQKGLLPGTCTNFSAEGGFAVWAVPHNQYAQAMRGIGMLTT</sequence>
<keyword evidence="2" id="KW-0732">Signal</keyword>
<evidence type="ECO:0000256" key="2">
    <source>
        <dbReference type="SAM" id="SignalP"/>
    </source>
</evidence>
<dbReference type="VEuPathDB" id="TriTrypDB:Lsey_0098_0160"/>
<feature type="compositionally biased region" description="Polar residues" evidence="1">
    <location>
        <begin position="144"/>
        <end position="159"/>
    </location>
</feature>
<evidence type="ECO:0000313" key="3">
    <source>
        <dbReference type="EMBL" id="KPI87203.1"/>
    </source>
</evidence>
<gene>
    <name evidence="3" type="ORF">ABL78_3719</name>
</gene>
<dbReference type="OMA" id="CPWQASC"/>
<evidence type="ECO:0000256" key="1">
    <source>
        <dbReference type="SAM" id="MobiDB-lite"/>
    </source>
</evidence>
<feature type="signal peptide" evidence="2">
    <location>
        <begin position="1"/>
        <end position="20"/>
    </location>
</feature>
<organism evidence="3 4">
    <name type="scientific">Leptomonas seymouri</name>
    <dbReference type="NCBI Taxonomy" id="5684"/>
    <lineage>
        <taxon>Eukaryota</taxon>
        <taxon>Discoba</taxon>
        <taxon>Euglenozoa</taxon>
        <taxon>Kinetoplastea</taxon>
        <taxon>Metakinetoplastina</taxon>
        <taxon>Trypanosomatida</taxon>
        <taxon>Trypanosomatidae</taxon>
        <taxon>Leishmaniinae</taxon>
        <taxon>Leptomonas</taxon>
    </lineage>
</organism>
<name>A0A0N1HZ69_LEPSE</name>
<evidence type="ECO:0000313" key="4">
    <source>
        <dbReference type="Proteomes" id="UP000038009"/>
    </source>
</evidence>
<protein>
    <submittedName>
        <fullName evidence="3">Uncharacterized protein</fullName>
    </submittedName>
</protein>
<feature type="compositionally biased region" description="Pro residues" evidence="1">
    <location>
        <begin position="42"/>
        <end position="63"/>
    </location>
</feature>
<accession>A0A0N1HZ69</accession>
<comment type="caution">
    <text evidence="3">The sequence shown here is derived from an EMBL/GenBank/DDBJ whole genome shotgun (WGS) entry which is preliminary data.</text>
</comment>
<proteinExistence type="predicted"/>
<dbReference type="AlphaFoldDB" id="A0A0N1HZ69"/>
<dbReference type="Proteomes" id="UP000038009">
    <property type="component" value="Unassembled WGS sequence"/>
</dbReference>